<feature type="chain" id="PRO_5009582445" description="IPT/TIG domain-containing protein" evidence="1">
    <location>
        <begin position="26"/>
        <end position="363"/>
    </location>
</feature>
<reference evidence="3 4" key="1">
    <citation type="journal article" date="2016" name="Nat. Commun.">
        <title>Thousands of microbial genomes shed light on interconnected biogeochemical processes in an aquifer system.</title>
        <authorList>
            <person name="Anantharaman K."/>
            <person name="Brown C.T."/>
            <person name="Hug L.A."/>
            <person name="Sharon I."/>
            <person name="Castelle C.J."/>
            <person name="Probst A.J."/>
            <person name="Thomas B.C."/>
            <person name="Singh A."/>
            <person name="Wilkins M.J."/>
            <person name="Karaoz U."/>
            <person name="Brodie E.L."/>
            <person name="Williams K.H."/>
            <person name="Hubbard S.S."/>
            <person name="Banfield J.F."/>
        </authorList>
    </citation>
    <scope>NUCLEOTIDE SEQUENCE [LARGE SCALE GENOMIC DNA]</scope>
</reference>
<evidence type="ECO:0000313" key="3">
    <source>
        <dbReference type="EMBL" id="OGZ06211.1"/>
    </source>
</evidence>
<dbReference type="InterPro" id="IPR013783">
    <property type="entry name" value="Ig-like_fold"/>
</dbReference>
<organism evidence="3 4">
    <name type="scientific">Candidatus Lloydbacteria bacterium RIFCSPHIGHO2_01_FULL_49_22</name>
    <dbReference type="NCBI Taxonomy" id="1798658"/>
    <lineage>
        <taxon>Bacteria</taxon>
        <taxon>Candidatus Lloydiibacteriota</taxon>
    </lineage>
</organism>
<comment type="caution">
    <text evidence="3">The sequence shown here is derived from an EMBL/GenBank/DDBJ whole genome shotgun (WGS) entry which is preliminary data.</text>
</comment>
<gene>
    <name evidence="3" type="ORF">A2845_00165</name>
</gene>
<dbReference type="Pfam" id="PF01833">
    <property type="entry name" value="TIG"/>
    <property type="match status" value="1"/>
</dbReference>
<proteinExistence type="predicted"/>
<dbReference type="InterPro" id="IPR036365">
    <property type="entry name" value="PGBD-like_sf"/>
</dbReference>
<dbReference type="InterPro" id="IPR002909">
    <property type="entry name" value="IPT_dom"/>
</dbReference>
<feature type="domain" description="IPT/TIG" evidence="2">
    <location>
        <begin position="269"/>
        <end position="327"/>
    </location>
</feature>
<dbReference type="Gene3D" id="1.10.101.10">
    <property type="entry name" value="PGBD-like superfamily/PGBD"/>
    <property type="match status" value="1"/>
</dbReference>
<accession>A0A1G2CZZ1</accession>
<dbReference type="InterPro" id="IPR036366">
    <property type="entry name" value="PGBDSf"/>
</dbReference>
<dbReference type="Gene3D" id="2.60.40.10">
    <property type="entry name" value="Immunoglobulins"/>
    <property type="match status" value="1"/>
</dbReference>
<dbReference type="AlphaFoldDB" id="A0A1G2CZZ1"/>
<dbReference type="InterPro" id="IPR014756">
    <property type="entry name" value="Ig_E-set"/>
</dbReference>
<name>A0A1G2CZZ1_9BACT</name>
<protein>
    <recommendedName>
        <fullName evidence="2">IPT/TIG domain-containing protein</fullName>
    </recommendedName>
</protein>
<sequence length="363" mass="38212">MMHMRTFIILLVSCFSLFTALPVFAATDCVTLSRNLSLGMSGTDVTLLQQVLNRDPRTNVAVTGPGSAGFESRYFGPLTKQAVVAFQNIYAGEVLSPVGLTTGSGYVGTFTRAKILTLCNKSQVAISTPITTPTPIPPNPVTPVAVVNQAPSTVAPSTATTNKSEVVNDTVASLAAFHSATPVMMFPSTYTASRGTKVLLYGVGLATEGNIVHLGDYLIASTSVDKLGVLTFIVPENAPRGKHDLWISSSKGATNKMFLIVTELNVPAPTIVSFSPAEGLLGTMVTVTGTGFTAQGNEVIGGQGFQKNIISADGKTLQFKVTAEVPGVEQGIDYSSVDARIPVWYGILNENGISKKLMFTVII</sequence>
<feature type="signal peptide" evidence="1">
    <location>
        <begin position="1"/>
        <end position="25"/>
    </location>
</feature>
<dbReference type="SUPFAM" id="SSF47090">
    <property type="entry name" value="PGBD-like"/>
    <property type="match status" value="1"/>
</dbReference>
<dbReference type="EMBL" id="MHLI01000004">
    <property type="protein sequence ID" value="OGZ06211.1"/>
    <property type="molecule type" value="Genomic_DNA"/>
</dbReference>
<evidence type="ECO:0000313" key="4">
    <source>
        <dbReference type="Proteomes" id="UP000177122"/>
    </source>
</evidence>
<keyword evidence="1" id="KW-0732">Signal</keyword>
<dbReference type="Proteomes" id="UP000177122">
    <property type="component" value="Unassembled WGS sequence"/>
</dbReference>
<evidence type="ECO:0000256" key="1">
    <source>
        <dbReference type="SAM" id="SignalP"/>
    </source>
</evidence>
<dbReference type="SUPFAM" id="SSF81296">
    <property type="entry name" value="E set domains"/>
    <property type="match status" value="1"/>
</dbReference>
<evidence type="ECO:0000259" key="2">
    <source>
        <dbReference type="Pfam" id="PF01833"/>
    </source>
</evidence>